<dbReference type="GO" id="GO:0009086">
    <property type="term" value="P:methionine biosynthetic process"/>
    <property type="evidence" value="ECO:0007669"/>
    <property type="project" value="InterPro"/>
</dbReference>
<dbReference type="NCBIfam" id="NF005085">
    <property type="entry name" value="PRK06520.1"/>
    <property type="match status" value="1"/>
</dbReference>
<dbReference type="PANTHER" id="PTHR43844">
    <property type="entry name" value="METHIONINE SYNTHASE"/>
    <property type="match status" value="1"/>
</dbReference>
<organism evidence="2 3">
    <name type="scientific">Lonsdalea iberica</name>
    <dbReference type="NCBI Taxonomy" id="1082703"/>
    <lineage>
        <taxon>Bacteria</taxon>
        <taxon>Pseudomonadati</taxon>
        <taxon>Pseudomonadota</taxon>
        <taxon>Gammaproteobacteria</taxon>
        <taxon>Enterobacterales</taxon>
        <taxon>Pectobacteriaceae</taxon>
        <taxon>Lonsdalea</taxon>
    </lineage>
</organism>
<dbReference type="Pfam" id="PF01717">
    <property type="entry name" value="Meth_synt_2"/>
    <property type="match status" value="1"/>
</dbReference>
<gene>
    <name evidence="2" type="ORF">AU511_06600</name>
</gene>
<feature type="domain" description="Cobalamin-independent methionine synthase MetE C-terminal/archaeal" evidence="1">
    <location>
        <begin position="16"/>
        <end position="362"/>
    </location>
</feature>
<sequence>MSRTIHKLSPPFHAEHIGSFVCPPRLRQARQDWEQGRLCRDALTEIEDEEIVRAIDQQKACGLRILTDGELRRVCWQTDFFEHLPGIQRLSTQPAEEKPIASGIEVVGEIAFDASHPFLAHFRFLHQTIRHDSKLLAKQTLPSPTMLLHPSLRNNACYPSLEAYGSALSNAYRQAIRAFYDAGCRYLQLDDMMWAYLSDCAVIAREQSRGYDPTSLLELCIHTLNQALVDKPEDMYVSLHLCRGAFSGNWRYDDGLNAMAYAMAHAQVDGVMVEYDDRRPAELELLRYATSQQVVLGIVSSRQAELEDPSRVIMAVNTASLYMPLRRLALSPTCGFASRNRDSVLSEAQQWAKLKHVVDIAKTVWTIPD</sequence>
<comment type="caution">
    <text evidence="2">The sequence shown here is derived from an EMBL/GenBank/DDBJ whole genome shotgun (WGS) entry which is preliminary data.</text>
</comment>
<accession>A0A1X3RX20</accession>
<evidence type="ECO:0000313" key="2">
    <source>
        <dbReference type="EMBL" id="OSN06612.1"/>
    </source>
</evidence>
<evidence type="ECO:0000259" key="1">
    <source>
        <dbReference type="Pfam" id="PF01717"/>
    </source>
</evidence>
<dbReference type="AlphaFoldDB" id="A0A1X3RX20"/>
<dbReference type="InterPro" id="IPR038071">
    <property type="entry name" value="UROD/MetE-like_sf"/>
</dbReference>
<dbReference type="GO" id="GO:0008270">
    <property type="term" value="F:zinc ion binding"/>
    <property type="evidence" value="ECO:0007669"/>
    <property type="project" value="InterPro"/>
</dbReference>
<dbReference type="GO" id="GO:0003871">
    <property type="term" value="F:5-methyltetrahydropteroyltriglutamate-homocysteine S-methyltransferase activity"/>
    <property type="evidence" value="ECO:0007669"/>
    <property type="project" value="InterPro"/>
</dbReference>
<evidence type="ECO:0000313" key="3">
    <source>
        <dbReference type="Proteomes" id="UP000194020"/>
    </source>
</evidence>
<dbReference type="Proteomes" id="UP000194020">
    <property type="component" value="Unassembled WGS sequence"/>
</dbReference>
<dbReference type="RefSeq" id="WP_094109192.1">
    <property type="nucleotide sequence ID" value="NZ_LUTP01000012.1"/>
</dbReference>
<dbReference type="Gene3D" id="3.20.20.210">
    <property type="match status" value="1"/>
</dbReference>
<dbReference type="InterPro" id="IPR002629">
    <property type="entry name" value="Met_Synth_C/arc"/>
</dbReference>
<name>A0A1X3RX20_9GAMM</name>
<dbReference type="SUPFAM" id="SSF51726">
    <property type="entry name" value="UROD/MetE-like"/>
    <property type="match status" value="1"/>
</dbReference>
<dbReference type="PANTHER" id="PTHR43844:SF1">
    <property type="entry name" value="METHIONINE SYNTHASE"/>
    <property type="match status" value="1"/>
</dbReference>
<dbReference type="OrthoDB" id="6430685at2"/>
<dbReference type="EMBL" id="LUTP01000012">
    <property type="protein sequence ID" value="OSN06612.1"/>
    <property type="molecule type" value="Genomic_DNA"/>
</dbReference>
<protein>
    <submittedName>
        <fullName evidence="2">Methionine synthase</fullName>
    </submittedName>
</protein>
<proteinExistence type="predicted"/>
<dbReference type="CDD" id="cd03311">
    <property type="entry name" value="CIMS_C_terminal_like"/>
    <property type="match status" value="1"/>
</dbReference>
<reference evidence="2 3" key="1">
    <citation type="submission" date="2016-02" db="EMBL/GenBank/DDBJ databases">
        <title>Species-wide whole genome sequencing reveals diversity, host range in Lonsdalea quercina.</title>
        <authorList>
            <person name="Li Y."/>
        </authorList>
    </citation>
    <scope>NUCLEOTIDE SEQUENCE [LARGE SCALE GENOMIC DNA]</scope>
    <source>
        <strain evidence="2 3">LMG 26264</strain>
    </source>
</reference>